<evidence type="ECO:0000256" key="1">
    <source>
        <dbReference type="PROSITE-ProRule" id="PRU00473"/>
    </source>
</evidence>
<evidence type="ECO:0000313" key="3">
    <source>
        <dbReference type="EMBL" id="SDK73367.1"/>
    </source>
</evidence>
<dbReference type="AlphaFoldDB" id="A0A1G9EBB1"/>
<dbReference type="Gene3D" id="3.30.1330.60">
    <property type="entry name" value="OmpA-like domain"/>
    <property type="match status" value="1"/>
</dbReference>
<evidence type="ECO:0000313" key="4">
    <source>
        <dbReference type="Proteomes" id="UP000198510"/>
    </source>
</evidence>
<dbReference type="InterPro" id="IPR006665">
    <property type="entry name" value="OmpA-like"/>
</dbReference>
<keyword evidence="4" id="KW-1185">Reference proteome</keyword>
<organism evidence="3 4">
    <name type="scientific">Catalinimonas alkaloidigena</name>
    <dbReference type="NCBI Taxonomy" id="1075417"/>
    <lineage>
        <taxon>Bacteria</taxon>
        <taxon>Pseudomonadati</taxon>
        <taxon>Bacteroidota</taxon>
        <taxon>Cytophagia</taxon>
        <taxon>Cytophagales</taxon>
        <taxon>Catalimonadaceae</taxon>
        <taxon>Catalinimonas</taxon>
    </lineage>
</organism>
<gene>
    <name evidence="3" type="ORF">SAMN05421823_103409</name>
</gene>
<dbReference type="RefSeq" id="WP_143017205.1">
    <property type="nucleotide sequence ID" value="NZ_FNFO01000003.1"/>
</dbReference>
<dbReference type="InterPro" id="IPR036737">
    <property type="entry name" value="OmpA-like_sf"/>
</dbReference>
<sequence>MKKWLGPFAVFMLITSGMGAWWYGRRILFEQEQIATSDAVGHIEHLRIAGDHQPGYWFLHSPQMKARQARSGQAIDFTTSHGDYAAQLQSLVDGTQDALVMPVESYLKYGSGFDYPGVIVASLYGPRTAQPDAHPTAQQQTSDAHVEVIQTSTNAIEVPTLTVLVVNRETVSQKPGQVKLLLKNYFQTLDYYTGHRDEFVQALVQETEMTPQEVEKFLARTDWYDLRENSYELFGVSRNPAEGQPNKLVSTLVQRNSSVDPYRLINSNFLRELLNSEATTFTALTEEAWAQLTTTTVLDAAPVIFQRSTDELDYEDEVLIDQVAERVKQEYPGYRLIVRGHTGLGDEAANLILSQRRAEKVRAQLISRGRLDANQLHAEGVGATQPPTRQADESERAYRLRMPRVEFILAQANPL</sequence>
<protein>
    <submittedName>
        <fullName evidence="3">OmpA family protein</fullName>
    </submittedName>
</protein>
<keyword evidence="1" id="KW-0472">Membrane</keyword>
<accession>A0A1G9EBB1</accession>
<dbReference type="PANTHER" id="PTHR30329:SF21">
    <property type="entry name" value="LIPOPROTEIN YIAD-RELATED"/>
    <property type="match status" value="1"/>
</dbReference>
<dbReference type="Proteomes" id="UP000198510">
    <property type="component" value="Unassembled WGS sequence"/>
</dbReference>
<feature type="domain" description="OmpA-like" evidence="2">
    <location>
        <begin position="292"/>
        <end position="413"/>
    </location>
</feature>
<dbReference type="Pfam" id="PF00691">
    <property type="entry name" value="OmpA"/>
    <property type="match status" value="1"/>
</dbReference>
<dbReference type="InterPro" id="IPR050330">
    <property type="entry name" value="Bact_OuterMem_StrucFunc"/>
</dbReference>
<dbReference type="SUPFAM" id="SSF103088">
    <property type="entry name" value="OmpA-like"/>
    <property type="match status" value="1"/>
</dbReference>
<dbReference type="SUPFAM" id="SSF53850">
    <property type="entry name" value="Periplasmic binding protein-like II"/>
    <property type="match status" value="1"/>
</dbReference>
<dbReference type="Gene3D" id="3.40.190.10">
    <property type="entry name" value="Periplasmic binding protein-like II"/>
    <property type="match status" value="1"/>
</dbReference>
<dbReference type="CDD" id="cd07185">
    <property type="entry name" value="OmpA_C-like"/>
    <property type="match status" value="1"/>
</dbReference>
<dbReference type="OrthoDB" id="9800869at2"/>
<dbReference type="PANTHER" id="PTHR30329">
    <property type="entry name" value="STATOR ELEMENT OF FLAGELLAR MOTOR COMPLEX"/>
    <property type="match status" value="1"/>
</dbReference>
<proteinExistence type="predicted"/>
<reference evidence="3 4" key="1">
    <citation type="submission" date="2016-10" db="EMBL/GenBank/DDBJ databases">
        <authorList>
            <person name="de Groot N.N."/>
        </authorList>
    </citation>
    <scope>NUCLEOTIDE SEQUENCE [LARGE SCALE GENOMIC DNA]</scope>
    <source>
        <strain evidence="3 4">DSM 25186</strain>
    </source>
</reference>
<name>A0A1G9EBB1_9BACT</name>
<dbReference type="EMBL" id="FNFO01000003">
    <property type="protein sequence ID" value="SDK73367.1"/>
    <property type="molecule type" value="Genomic_DNA"/>
</dbReference>
<evidence type="ECO:0000259" key="2">
    <source>
        <dbReference type="PROSITE" id="PS51123"/>
    </source>
</evidence>
<dbReference type="STRING" id="1075417.SAMN05421823_103409"/>
<dbReference type="PROSITE" id="PS51123">
    <property type="entry name" value="OMPA_2"/>
    <property type="match status" value="1"/>
</dbReference>
<dbReference type="GO" id="GO:0016020">
    <property type="term" value="C:membrane"/>
    <property type="evidence" value="ECO:0007669"/>
    <property type="project" value="UniProtKB-UniRule"/>
</dbReference>